<accession>A0AAN8PGK0</accession>
<evidence type="ECO:0000256" key="2">
    <source>
        <dbReference type="ARBA" id="ARBA00007242"/>
    </source>
</evidence>
<evidence type="ECO:0000256" key="6">
    <source>
        <dbReference type="ARBA" id="ARBA00023040"/>
    </source>
</evidence>
<evidence type="ECO:0000313" key="14">
    <source>
        <dbReference type="Proteomes" id="UP001347796"/>
    </source>
</evidence>
<feature type="domain" description="G-protein coupled receptors family 3 profile" evidence="12">
    <location>
        <begin position="22"/>
        <end position="107"/>
    </location>
</feature>
<organism evidence="13 14">
    <name type="scientific">Patella caerulea</name>
    <name type="common">Rayed Mediterranean limpet</name>
    <dbReference type="NCBI Taxonomy" id="87958"/>
    <lineage>
        <taxon>Eukaryota</taxon>
        <taxon>Metazoa</taxon>
        <taxon>Spiralia</taxon>
        <taxon>Lophotrochozoa</taxon>
        <taxon>Mollusca</taxon>
        <taxon>Gastropoda</taxon>
        <taxon>Patellogastropoda</taxon>
        <taxon>Patelloidea</taxon>
        <taxon>Patellidae</taxon>
        <taxon>Patella</taxon>
    </lineage>
</organism>
<keyword evidence="10" id="KW-0807">Transducer</keyword>
<dbReference type="GO" id="GO:0004930">
    <property type="term" value="F:G protein-coupled receptor activity"/>
    <property type="evidence" value="ECO:0007669"/>
    <property type="project" value="UniProtKB-KW"/>
</dbReference>
<feature type="transmembrane region" description="Helical" evidence="11">
    <location>
        <begin position="21"/>
        <end position="45"/>
    </location>
</feature>
<feature type="transmembrane region" description="Helical" evidence="11">
    <location>
        <begin position="51"/>
        <end position="71"/>
    </location>
</feature>
<dbReference type="PANTHER" id="PTHR32546">
    <property type="entry name" value="G-PROTEIN COUPLED RECEPTOR 158-RELATED"/>
    <property type="match status" value="1"/>
</dbReference>
<dbReference type="AlphaFoldDB" id="A0AAN8PGK0"/>
<evidence type="ECO:0000256" key="10">
    <source>
        <dbReference type="ARBA" id="ARBA00023224"/>
    </source>
</evidence>
<evidence type="ECO:0000313" key="13">
    <source>
        <dbReference type="EMBL" id="KAK6178317.1"/>
    </source>
</evidence>
<dbReference type="Proteomes" id="UP001347796">
    <property type="component" value="Unassembled WGS sequence"/>
</dbReference>
<evidence type="ECO:0000256" key="7">
    <source>
        <dbReference type="ARBA" id="ARBA00023136"/>
    </source>
</evidence>
<keyword evidence="14" id="KW-1185">Reference proteome</keyword>
<keyword evidence="9" id="KW-0325">Glycoprotein</keyword>
<dbReference type="InterPro" id="IPR017978">
    <property type="entry name" value="GPCR_3_C"/>
</dbReference>
<name>A0AAN8PGK0_PATCE</name>
<comment type="similarity">
    <text evidence="2">Belongs to the G-protein coupled receptor 3 family.</text>
</comment>
<evidence type="ECO:0000259" key="12">
    <source>
        <dbReference type="Pfam" id="PF00003"/>
    </source>
</evidence>
<keyword evidence="5 11" id="KW-1133">Transmembrane helix</keyword>
<feature type="transmembrane region" description="Helical" evidence="11">
    <location>
        <begin position="83"/>
        <end position="100"/>
    </location>
</feature>
<protein>
    <recommendedName>
        <fullName evidence="12">G-protein coupled receptors family 3 profile domain-containing protein</fullName>
    </recommendedName>
</protein>
<keyword evidence="3" id="KW-1003">Cell membrane</keyword>
<keyword evidence="7 11" id="KW-0472">Membrane</keyword>
<dbReference type="PANTHER" id="PTHR32546:SF29">
    <property type="entry name" value="G-PROTEIN COUPLED RECEPTORS FAMILY 3 PROFILE DOMAIN-CONTAINING PROTEIN"/>
    <property type="match status" value="1"/>
</dbReference>
<evidence type="ECO:0000256" key="4">
    <source>
        <dbReference type="ARBA" id="ARBA00022692"/>
    </source>
</evidence>
<dbReference type="Pfam" id="PF00003">
    <property type="entry name" value="7tm_3"/>
    <property type="match status" value="1"/>
</dbReference>
<keyword evidence="6" id="KW-0297">G-protein coupled receptor</keyword>
<comment type="caution">
    <text evidence="13">The sequence shown here is derived from an EMBL/GenBank/DDBJ whole genome shotgun (WGS) entry which is preliminary data.</text>
</comment>
<evidence type="ECO:0000256" key="1">
    <source>
        <dbReference type="ARBA" id="ARBA00004651"/>
    </source>
</evidence>
<dbReference type="GO" id="GO:0005886">
    <property type="term" value="C:plasma membrane"/>
    <property type="evidence" value="ECO:0007669"/>
    <property type="project" value="UniProtKB-SubCell"/>
</dbReference>
<evidence type="ECO:0000256" key="8">
    <source>
        <dbReference type="ARBA" id="ARBA00023170"/>
    </source>
</evidence>
<evidence type="ECO:0000256" key="3">
    <source>
        <dbReference type="ARBA" id="ARBA00022475"/>
    </source>
</evidence>
<evidence type="ECO:0000256" key="9">
    <source>
        <dbReference type="ARBA" id="ARBA00023180"/>
    </source>
</evidence>
<sequence>MTRRLINAILHNSIHHKACSNCYSFQLIVGFFEASVITCCMKFWFREIGFYISYGALLLKTWRISVVFRVRSAQRVKISDGDLIKRLFCMVVIIAAYLSARTVVGMPRVIQGR</sequence>
<comment type="subcellular location">
    <subcellularLocation>
        <location evidence="1">Cell membrane</location>
        <topology evidence="1">Multi-pass membrane protein</topology>
    </subcellularLocation>
</comment>
<proteinExistence type="inferred from homology"/>
<reference evidence="13 14" key="1">
    <citation type="submission" date="2024-01" db="EMBL/GenBank/DDBJ databases">
        <title>The genome of the rayed Mediterranean limpet Patella caerulea (Linnaeus, 1758).</title>
        <authorList>
            <person name="Anh-Thu Weber A."/>
            <person name="Halstead-Nussloch G."/>
        </authorList>
    </citation>
    <scope>NUCLEOTIDE SEQUENCE [LARGE SCALE GENOMIC DNA]</scope>
    <source>
        <strain evidence="13">AATW-2023a</strain>
        <tissue evidence="13">Whole specimen</tissue>
    </source>
</reference>
<dbReference type="EMBL" id="JAZGQO010000009">
    <property type="protein sequence ID" value="KAK6178317.1"/>
    <property type="molecule type" value="Genomic_DNA"/>
</dbReference>
<evidence type="ECO:0000256" key="11">
    <source>
        <dbReference type="SAM" id="Phobius"/>
    </source>
</evidence>
<evidence type="ECO:0000256" key="5">
    <source>
        <dbReference type="ARBA" id="ARBA00022989"/>
    </source>
</evidence>
<keyword evidence="4 11" id="KW-0812">Transmembrane</keyword>
<gene>
    <name evidence="13" type="ORF">SNE40_013116</name>
</gene>
<keyword evidence="8" id="KW-0675">Receptor</keyword>
<dbReference type="InterPro" id="IPR043458">
    <property type="entry name" value="GPR158/179"/>
</dbReference>